<comment type="caution">
    <text evidence="10">The sequence shown here is derived from an EMBL/GenBank/DDBJ whole genome shotgun (WGS) entry which is preliminary data.</text>
</comment>
<dbReference type="FunFam" id="2.70.98.10:FF:000008">
    <property type="entry name" value="Aldose 1-epimerase"/>
    <property type="match status" value="1"/>
</dbReference>
<dbReference type="EMBL" id="JAINDJ010000004">
    <property type="protein sequence ID" value="KAG9451228.1"/>
    <property type="molecule type" value="Genomic_DNA"/>
</dbReference>
<feature type="binding site" evidence="8">
    <location>
        <begin position="192"/>
        <end position="194"/>
    </location>
    <ligand>
        <name>beta-D-galactose</name>
        <dbReference type="ChEBI" id="CHEBI:27667"/>
    </ligand>
</feature>
<feature type="chain" id="PRO_5043585937" description="Aldose 1-epimerase" evidence="9">
    <location>
        <begin position="24"/>
        <end position="359"/>
    </location>
</feature>
<evidence type="ECO:0000256" key="2">
    <source>
        <dbReference type="ARBA" id="ARBA00006206"/>
    </source>
</evidence>
<dbReference type="GO" id="GO:0004034">
    <property type="term" value="F:aldose 1-epimerase activity"/>
    <property type="evidence" value="ECO:0007669"/>
    <property type="project" value="UniProtKB-EC"/>
</dbReference>
<protein>
    <recommendedName>
        <fullName evidence="5">Aldose 1-epimerase</fullName>
        <ecNumber evidence="5">5.1.3.3</ecNumber>
    </recommendedName>
</protein>
<keyword evidence="11" id="KW-1185">Reference proteome</keyword>
<dbReference type="PANTHER" id="PTHR10091">
    <property type="entry name" value="ALDOSE-1-EPIMERASE"/>
    <property type="match status" value="1"/>
</dbReference>
<evidence type="ECO:0000256" key="3">
    <source>
        <dbReference type="ARBA" id="ARBA00023235"/>
    </source>
</evidence>
<feature type="signal peptide" evidence="9">
    <location>
        <begin position="1"/>
        <end position="23"/>
    </location>
</feature>
<evidence type="ECO:0000256" key="4">
    <source>
        <dbReference type="ARBA" id="ARBA00023277"/>
    </source>
</evidence>
<dbReference type="Pfam" id="PF01263">
    <property type="entry name" value="Aldose_epim"/>
    <property type="match status" value="1"/>
</dbReference>
<evidence type="ECO:0000313" key="10">
    <source>
        <dbReference type="EMBL" id="KAG9451228.1"/>
    </source>
</evidence>
<dbReference type="SUPFAM" id="SSF74650">
    <property type="entry name" value="Galactose mutarotase-like"/>
    <property type="match status" value="1"/>
</dbReference>
<reference evidence="10 11" key="1">
    <citation type="submission" date="2021-07" db="EMBL/GenBank/DDBJ databases">
        <title>The Aristolochia fimbriata genome: insights into angiosperm evolution, floral development and chemical biosynthesis.</title>
        <authorList>
            <person name="Jiao Y."/>
        </authorList>
    </citation>
    <scope>NUCLEOTIDE SEQUENCE [LARGE SCALE GENOMIC DNA]</scope>
    <source>
        <strain evidence="10">IBCAS-2021</strain>
        <tissue evidence="10">Leaf</tissue>
    </source>
</reference>
<gene>
    <name evidence="10" type="ORF">H6P81_011193</name>
</gene>
<evidence type="ECO:0000256" key="9">
    <source>
        <dbReference type="SAM" id="SignalP"/>
    </source>
</evidence>
<dbReference type="InterPro" id="IPR015443">
    <property type="entry name" value="Aldose_1-epimerase"/>
</dbReference>
<dbReference type="Gene3D" id="2.70.98.10">
    <property type="match status" value="1"/>
</dbReference>
<comment type="catalytic activity">
    <reaction evidence="5">
        <text>alpha-D-glucose = beta-D-glucose</text>
        <dbReference type="Rhea" id="RHEA:10264"/>
        <dbReference type="ChEBI" id="CHEBI:15903"/>
        <dbReference type="ChEBI" id="CHEBI:17925"/>
        <dbReference type="EC" id="5.1.3.3"/>
    </reaction>
</comment>
<keyword evidence="9" id="KW-0732">Signal</keyword>
<dbReference type="GO" id="GO:0033499">
    <property type="term" value="P:galactose catabolic process via UDP-galactose, Leloir pathway"/>
    <property type="evidence" value="ECO:0007669"/>
    <property type="project" value="TreeGrafter"/>
</dbReference>
<dbReference type="PANTHER" id="PTHR10091:SF0">
    <property type="entry name" value="GALACTOSE MUTAROTASE"/>
    <property type="match status" value="1"/>
</dbReference>
<name>A0AAV7ER56_ARIFI</name>
<sequence length="359" mass="39331">MAKAQLLLVLYLSAFALFDVSSATRKHVKLYEIKKGDFSVKITNWGATVVSAILPDSKGNLADVVLGFDSVSPYYNVSTYFGALVGRVANRIGGGKFVLDGKVYQIFQNEGQNTLHGGHRGFSKVIWTASEHRTGGDYPSITFTYHSFDGEQGFPGDVDVSVTYTITGDHELSISMLAKPLNKPTPINLASHTYWNLGGHNSGTILSNTIQIFGSKVTPVDDSLIPTGEIVPVKGTAYDFLKPASIGSRIGQIKPGYDINYVLDASAVDTLGVRKVSVLRDEKSGRQMELWTNMPGVQFYTSNMLKDVVGKGGHVYGEYDGLCLETQGYPDSVNHPNFPAQIVRPGQVYNHYMRYKFSF</sequence>
<feature type="active site" description="Proton acceptor" evidence="6">
    <location>
        <position position="325"/>
    </location>
</feature>
<evidence type="ECO:0000256" key="1">
    <source>
        <dbReference type="ARBA" id="ARBA00005028"/>
    </source>
</evidence>
<comment type="similarity">
    <text evidence="2 5">Belongs to the aldose epimerase family.</text>
</comment>
<evidence type="ECO:0000313" key="11">
    <source>
        <dbReference type="Proteomes" id="UP000825729"/>
    </source>
</evidence>
<evidence type="ECO:0000256" key="7">
    <source>
        <dbReference type="PIRSR" id="PIRSR005096-2"/>
    </source>
</evidence>
<organism evidence="10 11">
    <name type="scientific">Aristolochia fimbriata</name>
    <name type="common">White veined hardy Dutchman's pipe vine</name>
    <dbReference type="NCBI Taxonomy" id="158543"/>
    <lineage>
        <taxon>Eukaryota</taxon>
        <taxon>Viridiplantae</taxon>
        <taxon>Streptophyta</taxon>
        <taxon>Embryophyta</taxon>
        <taxon>Tracheophyta</taxon>
        <taxon>Spermatophyta</taxon>
        <taxon>Magnoliopsida</taxon>
        <taxon>Magnoliidae</taxon>
        <taxon>Piperales</taxon>
        <taxon>Aristolochiaceae</taxon>
        <taxon>Aristolochia</taxon>
    </lineage>
</organism>
<dbReference type="AlphaFoldDB" id="A0AAV7ER56"/>
<dbReference type="InterPro" id="IPR014718">
    <property type="entry name" value="GH-type_carb-bd"/>
</dbReference>
<feature type="active site" description="Proton donor" evidence="6">
    <location>
        <position position="192"/>
    </location>
</feature>
<dbReference type="CDD" id="cd09019">
    <property type="entry name" value="galactose_mutarotase_like"/>
    <property type="match status" value="1"/>
</dbReference>
<keyword evidence="4 5" id="KW-0119">Carbohydrate metabolism</keyword>
<evidence type="ECO:0000256" key="8">
    <source>
        <dbReference type="PIRSR" id="PIRSR005096-3"/>
    </source>
</evidence>
<dbReference type="PIRSF" id="PIRSF005096">
    <property type="entry name" value="GALM"/>
    <property type="match status" value="1"/>
</dbReference>
<dbReference type="NCBIfam" id="NF008277">
    <property type="entry name" value="PRK11055.1"/>
    <property type="match status" value="1"/>
</dbReference>
<dbReference type="Proteomes" id="UP000825729">
    <property type="component" value="Unassembled WGS sequence"/>
</dbReference>
<comment type="pathway">
    <text evidence="1 5">Carbohydrate metabolism; hexose metabolism.</text>
</comment>
<dbReference type="InterPro" id="IPR011013">
    <property type="entry name" value="Gal_mutarotase_sf_dom"/>
</dbReference>
<feature type="binding site" evidence="7">
    <location>
        <position position="258"/>
    </location>
    <ligand>
        <name>beta-D-galactose</name>
        <dbReference type="ChEBI" id="CHEBI:27667"/>
    </ligand>
</feature>
<feature type="binding site" evidence="8">
    <location>
        <begin position="90"/>
        <end position="91"/>
    </location>
    <ligand>
        <name>beta-D-galactose</name>
        <dbReference type="ChEBI" id="CHEBI:27667"/>
    </ligand>
</feature>
<dbReference type="GO" id="GO:0006006">
    <property type="term" value="P:glucose metabolic process"/>
    <property type="evidence" value="ECO:0007669"/>
    <property type="project" value="TreeGrafter"/>
</dbReference>
<evidence type="ECO:0000256" key="6">
    <source>
        <dbReference type="PIRSR" id="PIRSR005096-1"/>
    </source>
</evidence>
<dbReference type="EC" id="5.1.3.3" evidence="5"/>
<dbReference type="InterPro" id="IPR047215">
    <property type="entry name" value="Galactose_mutarotase-like"/>
</dbReference>
<accession>A0AAV7ER56</accession>
<dbReference type="InterPro" id="IPR008183">
    <property type="entry name" value="Aldose_1/G6P_1-epimerase"/>
</dbReference>
<dbReference type="GO" id="GO:0030246">
    <property type="term" value="F:carbohydrate binding"/>
    <property type="evidence" value="ECO:0007669"/>
    <property type="project" value="InterPro"/>
</dbReference>
<keyword evidence="3 5" id="KW-0413">Isomerase</keyword>
<proteinExistence type="inferred from homology"/>
<evidence type="ECO:0000256" key="5">
    <source>
        <dbReference type="PIRNR" id="PIRNR005096"/>
    </source>
</evidence>